<dbReference type="Gene3D" id="1.10.10.10">
    <property type="entry name" value="Winged helix-like DNA-binding domain superfamily/Winged helix DNA-binding domain"/>
    <property type="match status" value="1"/>
</dbReference>
<evidence type="ECO:0000313" key="2">
    <source>
        <dbReference type="EMBL" id="MFB9908628.1"/>
    </source>
</evidence>
<dbReference type="SUPFAM" id="SSF46785">
    <property type="entry name" value="Winged helix' DNA-binding domain"/>
    <property type="match status" value="1"/>
</dbReference>
<comment type="caution">
    <text evidence="2">The sequence shown here is derived from an EMBL/GenBank/DDBJ whole genome shotgun (WGS) entry which is preliminary data.</text>
</comment>
<dbReference type="SMART" id="SM00418">
    <property type="entry name" value="HTH_ARSR"/>
    <property type="match status" value="1"/>
</dbReference>
<gene>
    <name evidence="2" type="ORF">ACFFQA_32230</name>
</gene>
<organism evidence="2 3">
    <name type="scientific">Allokutzneria oryzae</name>
    <dbReference type="NCBI Taxonomy" id="1378989"/>
    <lineage>
        <taxon>Bacteria</taxon>
        <taxon>Bacillati</taxon>
        <taxon>Actinomycetota</taxon>
        <taxon>Actinomycetes</taxon>
        <taxon>Pseudonocardiales</taxon>
        <taxon>Pseudonocardiaceae</taxon>
        <taxon>Allokutzneria</taxon>
    </lineage>
</organism>
<dbReference type="InterPro" id="IPR011991">
    <property type="entry name" value="ArsR-like_HTH"/>
</dbReference>
<dbReference type="InterPro" id="IPR036390">
    <property type="entry name" value="WH_DNA-bd_sf"/>
</dbReference>
<dbReference type="RefSeq" id="WP_377860507.1">
    <property type="nucleotide sequence ID" value="NZ_JBHLZU010000027.1"/>
</dbReference>
<dbReference type="InterPro" id="IPR036388">
    <property type="entry name" value="WH-like_DNA-bd_sf"/>
</dbReference>
<sequence>MLDHQAGLDRLFQALADGTRRDMVERLVRGPASVSELAASRSMSLQAVMQHLRVLEACGLVRTEKVGRVRTCALQPQGLRLVEEWTTRQRTAWEGHLDRLGELLAEQPSED</sequence>
<proteinExistence type="predicted"/>
<feature type="domain" description="HTH arsR-type" evidence="1">
    <location>
        <begin position="1"/>
        <end position="111"/>
    </location>
</feature>
<dbReference type="PRINTS" id="PR00778">
    <property type="entry name" value="HTHARSR"/>
</dbReference>
<dbReference type="EMBL" id="JBHLZU010000027">
    <property type="protein sequence ID" value="MFB9908628.1"/>
    <property type="molecule type" value="Genomic_DNA"/>
</dbReference>
<keyword evidence="3" id="KW-1185">Reference proteome</keyword>
<dbReference type="PANTHER" id="PTHR38600:SF2">
    <property type="entry name" value="SLL0088 PROTEIN"/>
    <property type="match status" value="1"/>
</dbReference>
<dbReference type="Proteomes" id="UP001589693">
    <property type="component" value="Unassembled WGS sequence"/>
</dbReference>
<dbReference type="InterPro" id="IPR001845">
    <property type="entry name" value="HTH_ArsR_DNA-bd_dom"/>
</dbReference>
<name>A0ABV6A6A0_9PSEU</name>
<dbReference type="PANTHER" id="PTHR38600">
    <property type="entry name" value="TRANSCRIPTIONAL REGULATORY PROTEIN"/>
    <property type="match status" value="1"/>
</dbReference>
<reference evidence="2 3" key="1">
    <citation type="submission" date="2024-09" db="EMBL/GenBank/DDBJ databases">
        <authorList>
            <person name="Sun Q."/>
            <person name="Mori K."/>
        </authorList>
    </citation>
    <scope>NUCLEOTIDE SEQUENCE [LARGE SCALE GENOMIC DNA]</scope>
    <source>
        <strain evidence="2 3">TBRC 7907</strain>
    </source>
</reference>
<accession>A0ABV6A6A0</accession>
<evidence type="ECO:0000259" key="1">
    <source>
        <dbReference type="PROSITE" id="PS50987"/>
    </source>
</evidence>
<evidence type="ECO:0000313" key="3">
    <source>
        <dbReference type="Proteomes" id="UP001589693"/>
    </source>
</evidence>
<dbReference type="NCBIfam" id="NF033788">
    <property type="entry name" value="HTH_metalloreg"/>
    <property type="match status" value="1"/>
</dbReference>
<dbReference type="CDD" id="cd00090">
    <property type="entry name" value="HTH_ARSR"/>
    <property type="match status" value="1"/>
</dbReference>
<dbReference type="PROSITE" id="PS50987">
    <property type="entry name" value="HTH_ARSR_2"/>
    <property type="match status" value="1"/>
</dbReference>
<dbReference type="Pfam" id="PF12840">
    <property type="entry name" value="HTH_20"/>
    <property type="match status" value="1"/>
</dbReference>
<protein>
    <submittedName>
        <fullName evidence="2">ArsR/SmtB family transcription factor</fullName>
    </submittedName>
</protein>